<feature type="compositionally biased region" description="Low complexity" evidence="1">
    <location>
        <begin position="21"/>
        <end position="30"/>
    </location>
</feature>
<feature type="signal peptide" evidence="2">
    <location>
        <begin position="1"/>
        <end position="22"/>
    </location>
</feature>
<dbReference type="PROSITE" id="PS51257">
    <property type="entry name" value="PROKAR_LIPOPROTEIN"/>
    <property type="match status" value="1"/>
</dbReference>
<sequence>MRRRTVAVGTLLVLLVAGCSSAKPESSPSPSSTPPPSPAPTTPAKPSDSGTALPTWANVLRQPVDSQHLVTRQRKYVVTRGSDEAGTTTIADRGTQKVIVRHVPPAGFVAQSPVVIDDRWALVQDIRSDGPDPQIKVVRYDLSTGKATAPAGLPPVSEPEIGAYDGTFAYSSTDAKNRSCLIIAELSTLKYRSVTCVAAPGYVADPVVSADSVTFSEIAAPETSRRCKRVLTTPLSGGAVKPVPAATNCIQWSGVSLRGATVWSEVGASDPDQYQSKAYVRESGDSPARPLGTVITDTILACGNWILWETRTVSTAGVESYQINRWRPGIATPQRLYAAAPGVALTPMTCQDNTVYVEAAHLASSPTYTETIAAAVA</sequence>
<dbReference type="RefSeq" id="WP_184831763.1">
    <property type="nucleotide sequence ID" value="NZ_BAAAVN010000011.1"/>
</dbReference>
<keyword evidence="2" id="KW-0732">Signal</keyword>
<keyword evidence="4" id="KW-1185">Reference proteome</keyword>
<accession>A0A841DKV7</accession>
<protein>
    <submittedName>
        <fullName evidence="3">Uncharacterized protein</fullName>
    </submittedName>
</protein>
<dbReference type="SUPFAM" id="SSF82171">
    <property type="entry name" value="DPP6 N-terminal domain-like"/>
    <property type="match status" value="1"/>
</dbReference>
<gene>
    <name evidence="3" type="ORF">HDA44_001026</name>
</gene>
<comment type="caution">
    <text evidence="3">The sequence shown here is derived from an EMBL/GenBank/DDBJ whole genome shotgun (WGS) entry which is preliminary data.</text>
</comment>
<dbReference type="Proteomes" id="UP000558997">
    <property type="component" value="Unassembled WGS sequence"/>
</dbReference>
<dbReference type="EMBL" id="JACHNF010000001">
    <property type="protein sequence ID" value="MBB5977685.1"/>
    <property type="molecule type" value="Genomic_DNA"/>
</dbReference>
<feature type="region of interest" description="Disordered" evidence="1">
    <location>
        <begin position="21"/>
        <end position="52"/>
    </location>
</feature>
<organism evidence="3 4">
    <name type="scientific">Kribbella solani</name>
    <dbReference type="NCBI Taxonomy" id="236067"/>
    <lineage>
        <taxon>Bacteria</taxon>
        <taxon>Bacillati</taxon>
        <taxon>Actinomycetota</taxon>
        <taxon>Actinomycetes</taxon>
        <taxon>Propionibacteriales</taxon>
        <taxon>Kribbellaceae</taxon>
        <taxon>Kribbella</taxon>
    </lineage>
</organism>
<evidence type="ECO:0000256" key="2">
    <source>
        <dbReference type="SAM" id="SignalP"/>
    </source>
</evidence>
<evidence type="ECO:0000256" key="1">
    <source>
        <dbReference type="SAM" id="MobiDB-lite"/>
    </source>
</evidence>
<evidence type="ECO:0000313" key="4">
    <source>
        <dbReference type="Proteomes" id="UP000558997"/>
    </source>
</evidence>
<name>A0A841DKV7_9ACTN</name>
<dbReference type="AlphaFoldDB" id="A0A841DKV7"/>
<reference evidence="3 4" key="1">
    <citation type="submission" date="2020-08" db="EMBL/GenBank/DDBJ databases">
        <title>Sequencing the genomes of 1000 actinobacteria strains.</title>
        <authorList>
            <person name="Klenk H.-P."/>
        </authorList>
    </citation>
    <scope>NUCLEOTIDE SEQUENCE [LARGE SCALE GENOMIC DNA]</scope>
    <source>
        <strain evidence="3 4">DSM 17294</strain>
    </source>
</reference>
<evidence type="ECO:0000313" key="3">
    <source>
        <dbReference type="EMBL" id="MBB5977685.1"/>
    </source>
</evidence>
<feature type="compositionally biased region" description="Pro residues" evidence="1">
    <location>
        <begin position="31"/>
        <end position="43"/>
    </location>
</feature>
<feature type="chain" id="PRO_5032466064" evidence="2">
    <location>
        <begin position="23"/>
        <end position="377"/>
    </location>
</feature>
<proteinExistence type="predicted"/>